<proteinExistence type="predicted"/>
<organism evidence="1 2">
    <name type="scientific">Photobacterium angustum</name>
    <dbReference type="NCBI Taxonomy" id="661"/>
    <lineage>
        <taxon>Bacteria</taxon>
        <taxon>Pseudomonadati</taxon>
        <taxon>Pseudomonadota</taxon>
        <taxon>Gammaproteobacteria</taxon>
        <taxon>Vibrionales</taxon>
        <taxon>Vibrionaceae</taxon>
        <taxon>Photobacterium</taxon>
    </lineage>
</organism>
<dbReference type="Proteomes" id="UP000238730">
    <property type="component" value="Unassembled WGS sequence"/>
</dbReference>
<sequence length="248" mass="27954">MRRLLLVLFFFPSLLLAKEYSFNVDFNRGDISTFFIAEGNKVYRITQSIDAIYIFNSQARAQRFVAQPNTRSKPSTAVNVGDTRVYVDNIDAIDYYTSNSMSGSAGQVKSINGLSFNYLSDSSTYKNAGVVGKLSKVGNTKVTYWVDAGYTVKGKYRGKIRTLGNKSFKYESWSSWGEKNGMVGKLISLGPINIDYYDTDYDLGYKGKLKSVGKINFSYYRDTSTNQKANIVGKFKEQKGRDSRLTVY</sequence>
<name>A0A2S7W2U6_PHOAN</name>
<protein>
    <submittedName>
        <fullName evidence="1">Uncharacterized protein</fullName>
    </submittedName>
</protein>
<dbReference type="EMBL" id="MSCJ01000001">
    <property type="protein sequence ID" value="PQJ68388.1"/>
    <property type="molecule type" value="Genomic_DNA"/>
</dbReference>
<dbReference type="AlphaFoldDB" id="A0A2S7W2U6"/>
<accession>A0A2S7W2U6</accession>
<evidence type="ECO:0000313" key="1">
    <source>
        <dbReference type="EMBL" id="PQJ68388.1"/>
    </source>
</evidence>
<dbReference type="OrthoDB" id="5824418at2"/>
<gene>
    <name evidence="1" type="ORF">BTO08_04365</name>
</gene>
<reference evidence="1 2" key="1">
    <citation type="submission" date="2016-12" db="EMBL/GenBank/DDBJ databases">
        <title>Diversity of luminous bacteria.</title>
        <authorList>
            <person name="Yoshizawa S."/>
            <person name="Kogure K."/>
        </authorList>
    </citation>
    <scope>NUCLEOTIDE SEQUENCE [LARGE SCALE GENOMIC DNA]</scope>
    <source>
        <strain evidence="1 2">LC1-200</strain>
    </source>
</reference>
<comment type="caution">
    <text evidence="1">The sequence shown here is derived from an EMBL/GenBank/DDBJ whole genome shotgun (WGS) entry which is preliminary data.</text>
</comment>
<evidence type="ECO:0000313" key="2">
    <source>
        <dbReference type="Proteomes" id="UP000238730"/>
    </source>
</evidence>